<dbReference type="InterPro" id="IPR023214">
    <property type="entry name" value="HAD_sf"/>
</dbReference>
<dbReference type="InterPro" id="IPR016769">
    <property type="entry name" value="Phage_SP01_Orf1"/>
</dbReference>
<sequence>MIIAVDFDGTIVENDYPRIGAPKYNVIVALQNMQAAGHELILWTCRHGKELTDAITYCEKVHGLHFSKVNESSNVSLGCYESSGRKIGADLYVDDRAISPEQFVTFTELALEMLNNI</sequence>
<dbReference type="SUPFAM" id="SSF56784">
    <property type="entry name" value="HAD-like"/>
    <property type="match status" value="1"/>
</dbReference>
<reference evidence="1" key="1">
    <citation type="journal article" date="2021" name="Proc. Natl. Acad. Sci. U.S.A.">
        <title>A Catalog of Tens of Thousands of Viruses from Human Metagenomes Reveals Hidden Associations with Chronic Diseases.</title>
        <authorList>
            <person name="Tisza M.J."/>
            <person name="Buck C.B."/>
        </authorList>
    </citation>
    <scope>NUCLEOTIDE SEQUENCE</scope>
    <source>
        <strain evidence="1">Ctrgt10</strain>
    </source>
</reference>
<name>A0A8S5M785_9CAUD</name>
<protein>
    <submittedName>
        <fullName evidence="1">Nucleotidase 5'-nucleotidase</fullName>
    </submittedName>
</protein>
<organism evidence="1">
    <name type="scientific">Siphoviridae sp. ctrgt10</name>
    <dbReference type="NCBI Taxonomy" id="2826479"/>
    <lineage>
        <taxon>Viruses</taxon>
        <taxon>Duplodnaviria</taxon>
        <taxon>Heunggongvirae</taxon>
        <taxon>Uroviricota</taxon>
        <taxon>Caudoviricetes</taxon>
    </lineage>
</organism>
<proteinExistence type="predicted"/>
<dbReference type="PIRSF" id="PIRSF020079">
    <property type="entry name" value="UCP020079"/>
    <property type="match status" value="1"/>
</dbReference>
<accession>A0A8S5M785</accession>
<dbReference type="InterPro" id="IPR036412">
    <property type="entry name" value="HAD-like_sf"/>
</dbReference>
<dbReference type="Gene3D" id="3.40.50.1000">
    <property type="entry name" value="HAD superfamily/HAD-like"/>
    <property type="match status" value="1"/>
</dbReference>
<evidence type="ECO:0000313" key="1">
    <source>
        <dbReference type="EMBL" id="DAD78094.1"/>
    </source>
</evidence>
<dbReference type="EMBL" id="BK014839">
    <property type="protein sequence ID" value="DAD78094.1"/>
    <property type="molecule type" value="Genomic_DNA"/>
</dbReference>